<dbReference type="EMBL" id="FOHZ01000002">
    <property type="protein sequence ID" value="SES89777.1"/>
    <property type="molecule type" value="Genomic_DNA"/>
</dbReference>
<dbReference type="PANTHER" id="PTHR43240:SF5">
    <property type="entry name" value="1,4-DIHYDROXY-2-NAPHTHOYL-COA THIOESTERASE 1"/>
    <property type="match status" value="1"/>
</dbReference>
<evidence type="ECO:0000256" key="2">
    <source>
        <dbReference type="ARBA" id="ARBA00022801"/>
    </source>
</evidence>
<gene>
    <name evidence="4" type="ORF">SAMN04487962_102233</name>
</gene>
<dbReference type="GO" id="GO:0061522">
    <property type="term" value="F:1,4-dihydroxy-2-naphthoyl-CoA thioesterase activity"/>
    <property type="evidence" value="ECO:0007669"/>
    <property type="project" value="TreeGrafter"/>
</dbReference>
<comment type="similarity">
    <text evidence="1">Belongs to the thioesterase PaaI family.</text>
</comment>
<evidence type="ECO:0000313" key="5">
    <source>
        <dbReference type="Proteomes" id="UP000198762"/>
    </source>
</evidence>
<dbReference type="Gene3D" id="3.10.129.10">
    <property type="entry name" value="Hotdog Thioesterase"/>
    <property type="match status" value="1"/>
</dbReference>
<dbReference type="STRING" id="430453.SAMN04487962_102233"/>
<protein>
    <submittedName>
        <fullName evidence="4">Uncharacterized domain 1-containing protein</fullName>
    </submittedName>
</protein>
<dbReference type="InterPro" id="IPR003736">
    <property type="entry name" value="PAAI_dom"/>
</dbReference>
<sequence length="141" mass="15130">MSSIWTITPTIEGMQERVKNTAVDNMGIEFTGVGDDYISARMPVDTRTVQPYGILHGGASVVLAETLGSVATNHCLKKEGTAGVGLEINANHIRSVKSGWVHGTARPLHTGGSTQVWEIRIETEDGKLVCVSRITMAVINL</sequence>
<name>A0A1I0A7V1_9GAMM</name>
<keyword evidence="5" id="KW-1185">Reference proteome</keyword>
<evidence type="ECO:0000313" key="4">
    <source>
        <dbReference type="EMBL" id="SES89777.1"/>
    </source>
</evidence>
<keyword evidence="2" id="KW-0378">Hydrolase</keyword>
<feature type="domain" description="Thioesterase" evidence="3">
    <location>
        <begin position="52"/>
        <end position="130"/>
    </location>
</feature>
<evidence type="ECO:0000259" key="3">
    <source>
        <dbReference type="Pfam" id="PF03061"/>
    </source>
</evidence>
<dbReference type="CDD" id="cd03443">
    <property type="entry name" value="PaaI_thioesterase"/>
    <property type="match status" value="1"/>
</dbReference>
<accession>A0A1I0A7V1</accession>
<dbReference type="Proteomes" id="UP000198762">
    <property type="component" value="Unassembled WGS sequence"/>
</dbReference>
<reference evidence="5" key="1">
    <citation type="submission" date="2016-10" db="EMBL/GenBank/DDBJ databases">
        <authorList>
            <person name="Varghese N."/>
            <person name="Submissions S."/>
        </authorList>
    </citation>
    <scope>NUCLEOTIDE SEQUENCE [LARGE SCALE GENOMIC DNA]</scope>
    <source>
        <strain evidence="5">CGMCC 1.6489</strain>
    </source>
</reference>
<dbReference type="AlphaFoldDB" id="A0A1I0A7V1"/>
<dbReference type="PANTHER" id="PTHR43240">
    <property type="entry name" value="1,4-DIHYDROXY-2-NAPHTHOYL-COA THIOESTERASE 1"/>
    <property type="match status" value="1"/>
</dbReference>
<dbReference type="GO" id="GO:0005829">
    <property type="term" value="C:cytosol"/>
    <property type="evidence" value="ECO:0007669"/>
    <property type="project" value="TreeGrafter"/>
</dbReference>
<dbReference type="InterPro" id="IPR029069">
    <property type="entry name" value="HotDog_dom_sf"/>
</dbReference>
<organism evidence="4 5">
    <name type="scientific">Marinobacter segnicrescens</name>
    <dbReference type="NCBI Taxonomy" id="430453"/>
    <lineage>
        <taxon>Bacteria</taxon>
        <taxon>Pseudomonadati</taxon>
        <taxon>Pseudomonadota</taxon>
        <taxon>Gammaproteobacteria</taxon>
        <taxon>Pseudomonadales</taxon>
        <taxon>Marinobacteraceae</taxon>
        <taxon>Marinobacter</taxon>
    </lineage>
</organism>
<dbReference type="InterPro" id="IPR006683">
    <property type="entry name" value="Thioestr_dom"/>
</dbReference>
<evidence type="ECO:0000256" key="1">
    <source>
        <dbReference type="ARBA" id="ARBA00008324"/>
    </source>
</evidence>
<dbReference type="Pfam" id="PF03061">
    <property type="entry name" value="4HBT"/>
    <property type="match status" value="1"/>
</dbReference>
<proteinExistence type="inferred from homology"/>
<dbReference type="SUPFAM" id="SSF54637">
    <property type="entry name" value="Thioesterase/thiol ester dehydrase-isomerase"/>
    <property type="match status" value="1"/>
</dbReference>
<dbReference type="NCBIfam" id="TIGR00369">
    <property type="entry name" value="unchar_dom_1"/>
    <property type="match status" value="1"/>
</dbReference>